<dbReference type="AlphaFoldDB" id="A0A0X1KQS6"/>
<dbReference type="EMBL" id="CP007141">
    <property type="protein sequence ID" value="AJC73665.1"/>
    <property type="molecule type" value="Genomic_DNA"/>
</dbReference>
<evidence type="ECO:0000259" key="4">
    <source>
        <dbReference type="Pfam" id="PF00703"/>
    </source>
</evidence>
<feature type="domain" description="Glycosyl hydrolases family 2 sugar binding" evidence="6">
    <location>
        <begin position="18"/>
        <end position="137"/>
    </location>
</feature>
<dbReference type="InterPro" id="IPR006102">
    <property type="entry name" value="Ig-like_GH2"/>
</dbReference>
<name>A0A0X1KQS6_9THEM</name>
<dbReference type="Gene3D" id="2.60.40.10">
    <property type="entry name" value="Immunoglobulins"/>
    <property type="match status" value="1"/>
</dbReference>
<dbReference type="PaxDb" id="1123384-AJ81_04960"/>
<accession>A0A0X1KQS6</accession>
<reference evidence="7 8" key="1">
    <citation type="submission" date="2014-01" db="EMBL/GenBank/DDBJ databases">
        <title>Genome sequencing of Thermotog hypogea.</title>
        <authorList>
            <person name="Zhang X."/>
            <person name="Alvare G."/>
            <person name="Fristensky B."/>
            <person name="Chen L."/>
            <person name="Suen T."/>
            <person name="Chen Q."/>
            <person name="Ma K."/>
        </authorList>
    </citation>
    <scope>NUCLEOTIDE SEQUENCE [LARGE SCALE GENOMIC DNA]</scope>
    <source>
        <strain evidence="7 8">DSM 11164</strain>
    </source>
</reference>
<dbReference type="OrthoDB" id="9762066at2"/>
<dbReference type="SUPFAM" id="SSF49303">
    <property type="entry name" value="beta-Galactosidase/glucuronidase domain"/>
    <property type="match status" value="1"/>
</dbReference>
<dbReference type="SUPFAM" id="SSF49785">
    <property type="entry name" value="Galactose-binding domain-like"/>
    <property type="match status" value="1"/>
</dbReference>
<dbReference type="InterPro" id="IPR051913">
    <property type="entry name" value="GH2_Domain-Containing"/>
</dbReference>
<dbReference type="InterPro" id="IPR017853">
    <property type="entry name" value="GH"/>
</dbReference>
<organism evidence="7 8">
    <name type="scientific">Pseudothermotoga hypogea DSM 11164 = NBRC 106472</name>
    <dbReference type="NCBI Taxonomy" id="1123384"/>
    <lineage>
        <taxon>Bacteria</taxon>
        <taxon>Thermotogati</taxon>
        <taxon>Thermotogota</taxon>
        <taxon>Thermotogae</taxon>
        <taxon>Thermotogales</taxon>
        <taxon>Thermotogaceae</taxon>
        <taxon>Pseudothermotoga</taxon>
    </lineage>
</organism>
<dbReference type="STRING" id="1123384.AJ81_04960"/>
<feature type="domain" description="Glycoside hydrolase family 2 immunoglobulin-like beta-sandwich" evidence="4">
    <location>
        <begin position="186"/>
        <end position="230"/>
    </location>
</feature>
<evidence type="ECO:0000259" key="5">
    <source>
        <dbReference type="Pfam" id="PF02836"/>
    </source>
</evidence>
<dbReference type="Pfam" id="PF02836">
    <property type="entry name" value="Glyco_hydro_2_C"/>
    <property type="match status" value="1"/>
</dbReference>
<dbReference type="PANTHER" id="PTHR42732:SF1">
    <property type="entry name" value="BETA-MANNOSIDASE"/>
    <property type="match status" value="1"/>
</dbReference>
<dbReference type="PANTHER" id="PTHR42732">
    <property type="entry name" value="BETA-GALACTOSIDASE"/>
    <property type="match status" value="1"/>
</dbReference>
<dbReference type="InterPro" id="IPR013783">
    <property type="entry name" value="Ig-like_fold"/>
</dbReference>
<sequence length="782" mass="91674">MRLKLNEGWRFSLDGVHFVEVKLPHEVLWENVKEKVKHVVYEKKLDLRGYEKKRILLHFHGVDYIARIFVNDSEVFQHEGGYDDFKVDITRQLKFNGNDVVKVLVSDVDLSERSDVVAGKQDWYGNACGIIQQVELWIVDEVHVDSMKAFPRKDLKSVDCEVRFSDGTCHEFEVFLLDPFGKEVLREKIKQSRFTLQLENALTWDLSHPYLYKFIVEFNDERIETRFGFRYIETRDDKILLNGEPVYIFGALDQNFYADTHYTLPDRERLLDEMLKAKEMGLNLLRYHVKIPDQDYLEVADELGILVWMDLPYARQLDEKGRNYLEKLLENVLNRYANHPSFVMLSLINETWGVDLTENATEETKEWIRKFYEKAKTLDSTRLYVDNSACPWNYHVVSDVDDYHFYNAFPYHNEQWKKRIQDFATGEYKTFFEPPNRKLPKIVSEFGVWGLSDPKAWLGEWSKFPISVMGNTFEGSEPVRAIEKMVEFHNIDDLIYQAQLHQFLGLKYQAEVMRLYPSISGYVITEFSDIAWEANGLLDYNRSPKSFHHLMKTINQPIVCIIPNHRSLLLEGQMYEAEVYLANNTSKKFEATLIVRTERKVLKQTRVEIKPWSVEKITDVKAQLEPNAQNVFVELFEGERLLSRNFYPIMVLRENKRALDIVWVNKENFSDEELLCMREDEKIYGMLDFSGDWLSAITIFNTKRQLNIAALLWDLGQLATANLLVPKTFGPISSQNSLISKIIGWGYAVASLLYVREGKEGERILTTLKECEVSKRLIEEIV</sequence>
<dbReference type="KEGG" id="phy:AJ81_04960"/>
<proteinExistence type="inferred from homology"/>
<dbReference type="Pfam" id="PF02837">
    <property type="entry name" value="Glyco_hydro_2_N"/>
    <property type="match status" value="1"/>
</dbReference>
<dbReference type="InterPro" id="IPR008979">
    <property type="entry name" value="Galactose-bd-like_sf"/>
</dbReference>
<evidence type="ECO:0000313" key="7">
    <source>
        <dbReference type="EMBL" id="AJC73665.1"/>
    </source>
</evidence>
<dbReference type="Proteomes" id="UP000077469">
    <property type="component" value="Chromosome"/>
</dbReference>
<evidence type="ECO:0000256" key="2">
    <source>
        <dbReference type="ARBA" id="ARBA00022801"/>
    </source>
</evidence>
<comment type="similarity">
    <text evidence="1">Belongs to the glycosyl hydrolase 2 family.</text>
</comment>
<evidence type="ECO:0000256" key="3">
    <source>
        <dbReference type="ARBA" id="ARBA00023295"/>
    </source>
</evidence>
<dbReference type="GO" id="GO:0005975">
    <property type="term" value="P:carbohydrate metabolic process"/>
    <property type="evidence" value="ECO:0007669"/>
    <property type="project" value="InterPro"/>
</dbReference>
<feature type="domain" description="Glycoside hydrolase family 2 catalytic" evidence="5">
    <location>
        <begin position="235"/>
        <end position="446"/>
    </location>
</feature>
<dbReference type="InterPro" id="IPR006104">
    <property type="entry name" value="Glyco_hydro_2_N"/>
</dbReference>
<dbReference type="Gene3D" id="3.20.20.80">
    <property type="entry name" value="Glycosidases"/>
    <property type="match status" value="1"/>
</dbReference>
<keyword evidence="3" id="KW-0326">Glycosidase</keyword>
<dbReference type="Gene3D" id="2.60.120.260">
    <property type="entry name" value="Galactose-binding domain-like"/>
    <property type="match status" value="1"/>
</dbReference>
<dbReference type="RefSeq" id="WP_031504938.1">
    <property type="nucleotide sequence ID" value="NC_022795.1"/>
</dbReference>
<evidence type="ECO:0000256" key="1">
    <source>
        <dbReference type="ARBA" id="ARBA00007401"/>
    </source>
</evidence>
<dbReference type="SUPFAM" id="SSF51445">
    <property type="entry name" value="(Trans)glycosidases"/>
    <property type="match status" value="1"/>
</dbReference>
<gene>
    <name evidence="7" type="ORF">AJ81_04960</name>
</gene>
<protein>
    <submittedName>
        <fullName evidence="7">Glycoside hydrolase</fullName>
    </submittedName>
</protein>
<dbReference type="Pfam" id="PF00703">
    <property type="entry name" value="Glyco_hydro_2"/>
    <property type="match status" value="1"/>
</dbReference>
<keyword evidence="8" id="KW-1185">Reference proteome</keyword>
<dbReference type="InterPro" id="IPR036156">
    <property type="entry name" value="Beta-gal/glucu_dom_sf"/>
</dbReference>
<evidence type="ECO:0000313" key="8">
    <source>
        <dbReference type="Proteomes" id="UP000077469"/>
    </source>
</evidence>
<evidence type="ECO:0000259" key="6">
    <source>
        <dbReference type="Pfam" id="PF02837"/>
    </source>
</evidence>
<dbReference type="PATRIC" id="fig|1123384.7.peg.979"/>
<keyword evidence="2 7" id="KW-0378">Hydrolase</keyword>
<dbReference type="InterPro" id="IPR006103">
    <property type="entry name" value="Glyco_hydro_2_cat"/>
</dbReference>
<dbReference type="GO" id="GO:0004553">
    <property type="term" value="F:hydrolase activity, hydrolyzing O-glycosyl compounds"/>
    <property type="evidence" value="ECO:0007669"/>
    <property type="project" value="InterPro"/>
</dbReference>